<accession>A0AAD9NH24</accession>
<dbReference type="PROSITE" id="PS50088">
    <property type="entry name" value="ANK_REPEAT"/>
    <property type="match status" value="3"/>
</dbReference>
<feature type="repeat" description="ANK" evidence="3">
    <location>
        <begin position="14"/>
        <end position="46"/>
    </location>
</feature>
<dbReference type="PROSITE" id="PS50297">
    <property type="entry name" value="ANK_REP_REGION"/>
    <property type="match status" value="3"/>
</dbReference>
<dbReference type="SUPFAM" id="SSF48403">
    <property type="entry name" value="Ankyrin repeat"/>
    <property type="match status" value="1"/>
</dbReference>
<feature type="repeat" description="ANK" evidence="3">
    <location>
        <begin position="47"/>
        <end position="79"/>
    </location>
</feature>
<feature type="region of interest" description="Disordered" evidence="4">
    <location>
        <begin position="163"/>
        <end position="198"/>
    </location>
</feature>
<sequence length="198" mass="21516">MTSIDKAFSERVWGGLQAIHYAAKAGKVEASRMLLENGADVNATTKKGSTPLHIATLAGKPEVVKLLLKEDADVNMLSKYKDDVFSPLYMAAQIGHQEIVVLLLAHGADHTHQTANGATSRDVALQQGHTVVAQLLEEYEKRRSERLVEDCIPVIRPPLYDHVIPSPSRSPIPSQSGSRRQSVDSQCTTRENGPGTVA</sequence>
<name>A0AAD9NH24_RIDPI</name>
<evidence type="ECO:0000256" key="4">
    <source>
        <dbReference type="SAM" id="MobiDB-lite"/>
    </source>
</evidence>
<feature type="repeat" description="ANK" evidence="3">
    <location>
        <begin position="83"/>
        <end position="115"/>
    </location>
</feature>
<dbReference type="AlphaFoldDB" id="A0AAD9NH24"/>
<organism evidence="5 6">
    <name type="scientific">Ridgeia piscesae</name>
    <name type="common">Tubeworm</name>
    <dbReference type="NCBI Taxonomy" id="27915"/>
    <lineage>
        <taxon>Eukaryota</taxon>
        <taxon>Metazoa</taxon>
        <taxon>Spiralia</taxon>
        <taxon>Lophotrochozoa</taxon>
        <taxon>Annelida</taxon>
        <taxon>Polychaeta</taxon>
        <taxon>Sedentaria</taxon>
        <taxon>Canalipalpata</taxon>
        <taxon>Sabellida</taxon>
        <taxon>Siboglinidae</taxon>
        <taxon>Ridgeia</taxon>
    </lineage>
</organism>
<keyword evidence="2 3" id="KW-0040">ANK repeat</keyword>
<evidence type="ECO:0000313" key="5">
    <source>
        <dbReference type="EMBL" id="KAK2170032.1"/>
    </source>
</evidence>
<dbReference type="Pfam" id="PF00023">
    <property type="entry name" value="Ank"/>
    <property type="match status" value="1"/>
</dbReference>
<protein>
    <submittedName>
        <fullName evidence="5">Uncharacterized protein</fullName>
    </submittedName>
</protein>
<dbReference type="PANTHER" id="PTHR24161">
    <property type="entry name" value="ANK_REP_REGION DOMAIN-CONTAINING PROTEIN-RELATED"/>
    <property type="match status" value="1"/>
</dbReference>
<dbReference type="Gene3D" id="1.25.40.20">
    <property type="entry name" value="Ankyrin repeat-containing domain"/>
    <property type="match status" value="1"/>
</dbReference>
<gene>
    <name evidence="5" type="ORF">NP493_1167g00007</name>
</gene>
<reference evidence="5" key="1">
    <citation type="journal article" date="2023" name="Mol. Biol. Evol.">
        <title>Third-Generation Sequencing Reveals the Adaptive Role of the Epigenome in Three Deep-Sea Polychaetes.</title>
        <authorList>
            <person name="Perez M."/>
            <person name="Aroh O."/>
            <person name="Sun Y."/>
            <person name="Lan Y."/>
            <person name="Juniper S.K."/>
            <person name="Young C.R."/>
            <person name="Angers B."/>
            <person name="Qian P.Y."/>
        </authorList>
    </citation>
    <scope>NUCLEOTIDE SEQUENCE</scope>
    <source>
        <strain evidence="5">R07B-5</strain>
    </source>
</reference>
<keyword evidence="6" id="KW-1185">Reference proteome</keyword>
<evidence type="ECO:0000313" key="6">
    <source>
        <dbReference type="Proteomes" id="UP001209878"/>
    </source>
</evidence>
<evidence type="ECO:0000256" key="1">
    <source>
        <dbReference type="ARBA" id="ARBA00022737"/>
    </source>
</evidence>
<comment type="caution">
    <text evidence="5">The sequence shown here is derived from an EMBL/GenBank/DDBJ whole genome shotgun (WGS) entry which is preliminary data.</text>
</comment>
<dbReference type="Pfam" id="PF12796">
    <property type="entry name" value="Ank_2"/>
    <property type="match status" value="1"/>
</dbReference>
<dbReference type="PANTHER" id="PTHR24161:SF85">
    <property type="entry name" value="PALMITOYLTRANSFERASE HIP14"/>
    <property type="match status" value="1"/>
</dbReference>
<dbReference type="InterPro" id="IPR002110">
    <property type="entry name" value="Ankyrin_rpt"/>
</dbReference>
<evidence type="ECO:0000256" key="3">
    <source>
        <dbReference type="PROSITE-ProRule" id="PRU00023"/>
    </source>
</evidence>
<dbReference type="SMART" id="SM00248">
    <property type="entry name" value="ANK"/>
    <property type="match status" value="3"/>
</dbReference>
<dbReference type="EMBL" id="JAODUO010001165">
    <property type="protein sequence ID" value="KAK2170032.1"/>
    <property type="molecule type" value="Genomic_DNA"/>
</dbReference>
<keyword evidence="1" id="KW-0677">Repeat</keyword>
<feature type="compositionally biased region" description="Low complexity" evidence="4">
    <location>
        <begin position="164"/>
        <end position="180"/>
    </location>
</feature>
<proteinExistence type="predicted"/>
<evidence type="ECO:0000256" key="2">
    <source>
        <dbReference type="ARBA" id="ARBA00023043"/>
    </source>
</evidence>
<dbReference type="InterPro" id="IPR036770">
    <property type="entry name" value="Ankyrin_rpt-contain_sf"/>
</dbReference>
<dbReference type="PRINTS" id="PR01415">
    <property type="entry name" value="ANKYRIN"/>
</dbReference>
<dbReference type="Proteomes" id="UP001209878">
    <property type="component" value="Unassembled WGS sequence"/>
</dbReference>